<dbReference type="GO" id="GO:0016705">
    <property type="term" value="F:oxidoreductase activity, acting on paired donors, with incorporation or reduction of molecular oxygen"/>
    <property type="evidence" value="ECO:0007669"/>
    <property type="project" value="InterPro"/>
</dbReference>
<sequence length="50" mass="5542">MTTFGYTMICEQSRPAQLVRDLQAAEAAGFDFPVISDHFNPWLEAQGHSG</sequence>
<gene>
    <name evidence="1" type="ORF">AVDCRST_MAG87-3133</name>
</gene>
<dbReference type="AlphaFoldDB" id="A0A6J4VII1"/>
<organism evidence="1">
    <name type="scientific">uncultured Thermomicrobiales bacterium</name>
    <dbReference type="NCBI Taxonomy" id="1645740"/>
    <lineage>
        <taxon>Bacteria</taxon>
        <taxon>Pseudomonadati</taxon>
        <taxon>Thermomicrobiota</taxon>
        <taxon>Thermomicrobia</taxon>
        <taxon>Thermomicrobiales</taxon>
        <taxon>environmental samples</taxon>
    </lineage>
</organism>
<dbReference type="Gene3D" id="3.20.20.30">
    <property type="entry name" value="Luciferase-like domain"/>
    <property type="match status" value="1"/>
</dbReference>
<reference evidence="1" key="1">
    <citation type="submission" date="2020-02" db="EMBL/GenBank/DDBJ databases">
        <authorList>
            <person name="Meier V. D."/>
        </authorList>
    </citation>
    <scope>NUCLEOTIDE SEQUENCE</scope>
    <source>
        <strain evidence="1">AVDCRST_MAG87</strain>
    </source>
</reference>
<dbReference type="EMBL" id="CADCWJ010000691">
    <property type="protein sequence ID" value="CAA9578925.1"/>
    <property type="molecule type" value="Genomic_DNA"/>
</dbReference>
<proteinExistence type="predicted"/>
<protein>
    <recommendedName>
        <fullName evidence="2">LLM class F420-dependent oxidoreductase</fullName>
    </recommendedName>
</protein>
<dbReference type="SUPFAM" id="SSF51679">
    <property type="entry name" value="Bacterial luciferase-like"/>
    <property type="match status" value="1"/>
</dbReference>
<accession>A0A6J4VII1</accession>
<dbReference type="InterPro" id="IPR036661">
    <property type="entry name" value="Luciferase-like_sf"/>
</dbReference>
<evidence type="ECO:0000313" key="1">
    <source>
        <dbReference type="EMBL" id="CAA9578925.1"/>
    </source>
</evidence>
<evidence type="ECO:0008006" key="2">
    <source>
        <dbReference type="Google" id="ProtNLM"/>
    </source>
</evidence>
<name>A0A6J4VII1_9BACT</name>